<dbReference type="GO" id="GO:0006401">
    <property type="term" value="P:RNA catabolic process"/>
    <property type="evidence" value="ECO:0007669"/>
    <property type="project" value="InterPro"/>
</dbReference>
<evidence type="ECO:0000256" key="4">
    <source>
        <dbReference type="ARBA" id="ARBA00022759"/>
    </source>
</evidence>
<keyword evidence="3" id="KW-0540">Nuclease</keyword>
<evidence type="ECO:0000256" key="5">
    <source>
        <dbReference type="ARBA" id="ARBA00022801"/>
    </source>
</evidence>
<proteinExistence type="inferred from homology"/>
<organism evidence="7 8">
    <name type="scientific">Chromohalobacter canadensis</name>
    <dbReference type="NCBI Taxonomy" id="141389"/>
    <lineage>
        <taxon>Bacteria</taxon>
        <taxon>Pseudomonadati</taxon>
        <taxon>Pseudomonadota</taxon>
        <taxon>Gammaproteobacteria</taxon>
        <taxon>Oceanospirillales</taxon>
        <taxon>Halomonadaceae</taxon>
        <taxon>Chromohalobacter</taxon>
    </lineage>
</organism>
<reference evidence="7 8" key="1">
    <citation type="submission" date="2017-08" db="EMBL/GenBank/DDBJ databases">
        <authorList>
            <person name="de Groot N.N."/>
        </authorList>
    </citation>
    <scope>NUCLEOTIDE SEQUENCE [LARGE SCALE GENOMIC DNA]</scope>
    <source>
        <strain evidence="7 8">USBA 855</strain>
    </source>
</reference>
<evidence type="ECO:0000313" key="7">
    <source>
        <dbReference type="EMBL" id="SOC55670.1"/>
    </source>
</evidence>
<dbReference type="Proteomes" id="UP000219023">
    <property type="component" value="Unassembled WGS sequence"/>
</dbReference>
<evidence type="ECO:0000256" key="2">
    <source>
        <dbReference type="ARBA" id="ARBA00022649"/>
    </source>
</evidence>
<evidence type="ECO:0000256" key="6">
    <source>
        <dbReference type="ARBA" id="ARBA00030388"/>
    </source>
</evidence>
<dbReference type="NCBIfam" id="TIGR02116">
    <property type="entry name" value="toxin_Txe_YoeB"/>
    <property type="match status" value="1"/>
</dbReference>
<dbReference type="Pfam" id="PF06769">
    <property type="entry name" value="YoeB_toxin"/>
    <property type="match status" value="1"/>
</dbReference>
<dbReference type="GO" id="GO:0004519">
    <property type="term" value="F:endonuclease activity"/>
    <property type="evidence" value="ECO:0007669"/>
    <property type="project" value="UniProtKB-KW"/>
</dbReference>
<sequence length="89" mass="10596">MGMNSRLLCWTDESWKDYLHWQSQDKKTLKRINKLISDVKRSPFEGIGKPEPLKENMTGFWSRRIDETNRLVYAVDDAAITIISCRYHY</sequence>
<dbReference type="PANTHER" id="PTHR38039">
    <property type="entry name" value="TOXIN YOEB"/>
    <property type="match status" value="1"/>
</dbReference>
<dbReference type="PANTHER" id="PTHR38039:SF1">
    <property type="entry name" value="TOXIN YOEB"/>
    <property type="match status" value="1"/>
</dbReference>
<dbReference type="GO" id="GO:0016787">
    <property type="term" value="F:hydrolase activity"/>
    <property type="evidence" value="ECO:0007669"/>
    <property type="project" value="UniProtKB-KW"/>
</dbReference>
<evidence type="ECO:0000256" key="3">
    <source>
        <dbReference type="ARBA" id="ARBA00022722"/>
    </source>
</evidence>
<comment type="similarity">
    <text evidence="1">Belongs to the YoeB family.</text>
</comment>
<name>A0A285VNM5_9GAMM</name>
<dbReference type="AlphaFoldDB" id="A0A285VNM5"/>
<keyword evidence="5" id="KW-0378">Hydrolase</keyword>
<dbReference type="InterPro" id="IPR035093">
    <property type="entry name" value="RelE/ParE_toxin_dom_sf"/>
</dbReference>
<keyword evidence="4" id="KW-0255">Endonuclease</keyword>
<dbReference type="EMBL" id="OBQJ01000005">
    <property type="protein sequence ID" value="SOC55670.1"/>
    <property type="molecule type" value="Genomic_DNA"/>
</dbReference>
<dbReference type="SUPFAM" id="SSF143011">
    <property type="entry name" value="RelE-like"/>
    <property type="match status" value="1"/>
</dbReference>
<protein>
    <recommendedName>
        <fullName evidence="6">Putative mRNA interferase YoeB</fullName>
    </recommendedName>
</protein>
<keyword evidence="2" id="KW-1277">Toxin-antitoxin system</keyword>
<gene>
    <name evidence="7" type="ORF">SAMN05421509_105259</name>
</gene>
<dbReference type="InterPro" id="IPR009614">
    <property type="entry name" value="YoeB_toxin"/>
</dbReference>
<dbReference type="Gene3D" id="3.30.2310.20">
    <property type="entry name" value="RelE-like"/>
    <property type="match status" value="1"/>
</dbReference>
<accession>A0A285VNM5</accession>
<evidence type="ECO:0000256" key="1">
    <source>
        <dbReference type="ARBA" id="ARBA00008172"/>
    </source>
</evidence>
<evidence type="ECO:0000313" key="8">
    <source>
        <dbReference type="Proteomes" id="UP000219023"/>
    </source>
</evidence>